<keyword evidence="6" id="KW-1133">Transmembrane helix</keyword>
<proteinExistence type="inferred from homology"/>
<dbReference type="CDD" id="cd06530">
    <property type="entry name" value="S26_SPase_I"/>
    <property type="match status" value="1"/>
</dbReference>
<evidence type="ECO:0000256" key="3">
    <source>
        <dbReference type="ARBA" id="ARBA00009370"/>
    </source>
</evidence>
<evidence type="ECO:0000256" key="4">
    <source>
        <dbReference type="ARBA" id="ARBA00013208"/>
    </source>
</evidence>
<evidence type="ECO:0000313" key="9">
    <source>
        <dbReference type="Proteomes" id="UP001209076"/>
    </source>
</evidence>
<feature type="domain" description="Peptidase S26" evidence="7">
    <location>
        <begin position="101"/>
        <end position="262"/>
    </location>
</feature>
<keyword evidence="6" id="KW-0812">Transmembrane</keyword>
<dbReference type="SUPFAM" id="SSF51306">
    <property type="entry name" value="LexA/Signal peptidase"/>
    <property type="match status" value="1"/>
</dbReference>
<evidence type="ECO:0000256" key="5">
    <source>
        <dbReference type="ARBA" id="ARBA00022801"/>
    </source>
</evidence>
<dbReference type="InterPro" id="IPR019757">
    <property type="entry name" value="Pept_S26A_signal_pept_1_Lys-AS"/>
</dbReference>
<dbReference type="InterPro" id="IPR036286">
    <property type="entry name" value="LexA/Signal_pep-like_sf"/>
</dbReference>
<keyword evidence="6" id="KW-0472">Membrane</keyword>
<dbReference type="RefSeq" id="WP_262096030.1">
    <property type="nucleotide sequence ID" value="NZ_JAOEGN010000005.1"/>
</dbReference>
<dbReference type="PANTHER" id="PTHR43390">
    <property type="entry name" value="SIGNAL PEPTIDASE I"/>
    <property type="match status" value="1"/>
</dbReference>
<dbReference type="PROSITE" id="PS00761">
    <property type="entry name" value="SPASE_I_3"/>
    <property type="match status" value="1"/>
</dbReference>
<keyword evidence="6" id="KW-0645">Protease</keyword>
<organism evidence="8 9">
    <name type="scientific">Paracholeplasma vituli</name>
    <dbReference type="NCBI Taxonomy" id="69473"/>
    <lineage>
        <taxon>Bacteria</taxon>
        <taxon>Bacillati</taxon>
        <taxon>Mycoplasmatota</taxon>
        <taxon>Mollicutes</taxon>
        <taxon>Acholeplasmatales</taxon>
        <taxon>Acholeplasmataceae</taxon>
        <taxon>Paracholeplasma</taxon>
    </lineage>
</organism>
<evidence type="ECO:0000259" key="7">
    <source>
        <dbReference type="Pfam" id="PF10502"/>
    </source>
</evidence>
<evidence type="ECO:0000256" key="6">
    <source>
        <dbReference type="RuleBase" id="RU362042"/>
    </source>
</evidence>
<comment type="subcellular location">
    <subcellularLocation>
        <location evidence="2">Cell membrane</location>
        <topology evidence="2">Single-pass type II membrane protein</topology>
    </subcellularLocation>
    <subcellularLocation>
        <location evidence="6">Membrane</location>
        <topology evidence="6">Single-pass type II membrane protein</topology>
    </subcellularLocation>
</comment>
<keyword evidence="9" id="KW-1185">Reference proteome</keyword>
<dbReference type="PANTHER" id="PTHR43390:SF1">
    <property type="entry name" value="CHLOROPLAST PROCESSING PEPTIDASE"/>
    <property type="match status" value="1"/>
</dbReference>
<accession>A0ABT2PVC2</accession>
<comment type="caution">
    <text evidence="8">The sequence shown here is derived from an EMBL/GenBank/DDBJ whole genome shotgun (WGS) entry which is preliminary data.</text>
</comment>
<evidence type="ECO:0000256" key="1">
    <source>
        <dbReference type="ARBA" id="ARBA00000677"/>
    </source>
</evidence>
<dbReference type="EC" id="3.4.21.89" evidence="4 6"/>
<comment type="similarity">
    <text evidence="3 6">Belongs to the peptidase S26 family.</text>
</comment>
<feature type="transmembrane region" description="Helical" evidence="6">
    <location>
        <begin position="104"/>
        <end position="123"/>
    </location>
</feature>
<dbReference type="Pfam" id="PF10502">
    <property type="entry name" value="Peptidase_S26"/>
    <property type="match status" value="1"/>
</dbReference>
<sequence length="269" mass="30869">MTLKELNKRIQNDPDSIDIKTELNRRMTLKGATLNVVSLLIFGVSLIYTIKAYPTFTEFFQKVLLLVLSGLLVVVSALFLFFLKKGLKGDNKVLYKQFKLIDTIQFFSISLMIVLHIITFYVFTAEVFQSSMQPTLQEHDRLIVYQFDYTPRRNDIVVIYIDETYYENLDEAHYVKRVIGLPGDTLVLNASNQLIVNGKIVQEVPSTYRTFVNELIDSLEGGVIPEGFYFVLGDNVQNSQDSRTLGLIRVQDIKAKVIFRFFPKVGIID</sequence>
<evidence type="ECO:0000313" key="8">
    <source>
        <dbReference type="EMBL" id="MCU0104780.1"/>
    </source>
</evidence>
<protein>
    <recommendedName>
        <fullName evidence="4 6">Signal peptidase I</fullName>
        <ecNumber evidence="4 6">3.4.21.89</ecNumber>
    </recommendedName>
</protein>
<feature type="transmembrane region" description="Helical" evidence="6">
    <location>
        <begin position="32"/>
        <end position="51"/>
    </location>
</feature>
<dbReference type="GO" id="GO:0009003">
    <property type="term" value="F:signal peptidase activity"/>
    <property type="evidence" value="ECO:0007669"/>
    <property type="project" value="UniProtKB-EC"/>
</dbReference>
<dbReference type="EMBL" id="JAOEGN010000005">
    <property type="protein sequence ID" value="MCU0104780.1"/>
    <property type="molecule type" value="Genomic_DNA"/>
</dbReference>
<dbReference type="PRINTS" id="PR00727">
    <property type="entry name" value="LEADERPTASE"/>
</dbReference>
<reference evidence="9" key="1">
    <citation type="submission" date="2023-07" db="EMBL/GenBank/DDBJ databases">
        <title>Novel Mycoplasma species identified in domestic and wild animals.</title>
        <authorList>
            <person name="Volokhov D.V."/>
            <person name="Furtak V.A."/>
            <person name="Zagorodnyaya T.A."/>
        </authorList>
    </citation>
    <scope>NUCLEOTIDE SEQUENCE [LARGE SCALE GENOMIC DNA]</scope>
    <source>
        <strain evidence="9">92-19</strain>
    </source>
</reference>
<dbReference type="PROSITE" id="PS00760">
    <property type="entry name" value="SPASE_I_2"/>
    <property type="match status" value="1"/>
</dbReference>
<feature type="transmembrane region" description="Helical" evidence="6">
    <location>
        <begin position="63"/>
        <end position="83"/>
    </location>
</feature>
<dbReference type="InterPro" id="IPR000223">
    <property type="entry name" value="Pept_S26A_signal_pept_1"/>
</dbReference>
<dbReference type="InterPro" id="IPR019533">
    <property type="entry name" value="Peptidase_S26"/>
</dbReference>
<gene>
    <name evidence="8" type="primary">lepB</name>
    <name evidence="8" type="ORF">N7603_03830</name>
</gene>
<comment type="catalytic activity">
    <reaction evidence="1 6">
        <text>Cleavage of hydrophobic, N-terminal signal or leader sequences from secreted and periplasmic proteins.</text>
        <dbReference type="EC" id="3.4.21.89"/>
    </reaction>
</comment>
<dbReference type="InterPro" id="IPR019758">
    <property type="entry name" value="Pept_S26A_signal_pept_1_CS"/>
</dbReference>
<dbReference type="Gene3D" id="2.10.109.10">
    <property type="entry name" value="Umud Fragment, subunit A"/>
    <property type="match status" value="1"/>
</dbReference>
<evidence type="ECO:0000256" key="2">
    <source>
        <dbReference type="ARBA" id="ARBA00004401"/>
    </source>
</evidence>
<dbReference type="Proteomes" id="UP001209076">
    <property type="component" value="Unassembled WGS sequence"/>
</dbReference>
<name>A0ABT2PVC2_9MOLU</name>
<dbReference type="NCBIfam" id="TIGR02227">
    <property type="entry name" value="sigpep_I_bact"/>
    <property type="match status" value="1"/>
</dbReference>
<keyword evidence="5 6" id="KW-0378">Hydrolase</keyword>
<comment type="caution">
    <text evidence="6">Lacks conserved residue(s) required for the propagation of feature annotation.</text>
</comment>